<feature type="region of interest" description="Disordered" evidence="4">
    <location>
        <begin position="2110"/>
        <end position="2140"/>
    </location>
</feature>
<dbReference type="SUPFAM" id="SSF49899">
    <property type="entry name" value="Concanavalin A-like lectins/glucanases"/>
    <property type="match status" value="1"/>
</dbReference>
<dbReference type="PROSITE" id="PS50294">
    <property type="entry name" value="WD_REPEATS_REGION"/>
    <property type="match status" value="1"/>
</dbReference>
<dbReference type="SUPFAM" id="SSF48371">
    <property type="entry name" value="ARM repeat"/>
    <property type="match status" value="1"/>
</dbReference>
<feature type="domain" description="BEACH" evidence="5">
    <location>
        <begin position="2300"/>
        <end position="2593"/>
    </location>
</feature>
<evidence type="ECO:0000313" key="7">
    <source>
        <dbReference type="EMBL" id="JAS15872.1"/>
    </source>
</evidence>
<dbReference type="InterPro" id="IPR051944">
    <property type="entry name" value="BEACH_domain_protein"/>
</dbReference>
<dbReference type="Gene3D" id="1.25.10.10">
    <property type="entry name" value="Leucine-rich Repeat Variant"/>
    <property type="match status" value="1"/>
</dbReference>
<evidence type="ECO:0000256" key="2">
    <source>
        <dbReference type="ARBA" id="ARBA00022737"/>
    </source>
</evidence>
<dbReference type="InterPro" id="IPR036322">
    <property type="entry name" value="WD40_repeat_dom_sf"/>
</dbReference>
<dbReference type="InterPro" id="IPR016024">
    <property type="entry name" value="ARM-type_fold"/>
</dbReference>
<dbReference type="Pfam" id="PF02138">
    <property type="entry name" value="Beach"/>
    <property type="match status" value="1"/>
</dbReference>
<accession>A0A1B6D049</accession>
<evidence type="ECO:0000256" key="1">
    <source>
        <dbReference type="ARBA" id="ARBA00022574"/>
    </source>
</evidence>
<evidence type="ECO:0000256" key="3">
    <source>
        <dbReference type="PROSITE-ProRule" id="PRU00221"/>
    </source>
</evidence>
<dbReference type="PROSITE" id="PS51783">
    <property type="entry name" value="PH_BEACH"/>
    <property type="match status" value="1"/>
</dbReference>
<dbReference type="InterPro" id="IPR011993">
    <property type="entry name" value="PH-like_dom_sf"/>
</dbReference>
<dbReference type="Pfam" id="PF15787">
    <property type="entry name" value="DUF4704"/>
    <property type="match status" value="1"/>
</dbReference>
<dbReference type="InterPro" id="IPR000409">
    <property type="entry name" value="BEACH_dom"/>
</dbReference>
<dbReference type="EMBL" id="GEDC01018247">
    <property type="protein sequence ID" value="JAS19051.1"/>
    <property type="molecule type" value="Transcribed_RNA"/>
</dbReference>
<dbReference type="SUPFAM" id="SSF50729">
    <property type="entry name" value="PH domain-like"/>
    <property type="match status" value="1"/>
</dbReference>
<dbReference type="Pfam" id="PF23295">
    <property type="entry name" value="Arm_4"/>
    <property type="match status" value="1"/>
</dbReference>
<dbReference type="InterPro" id="IPR036372">
    <property type="entry name" value="BEACH_dom_sf"/>
</dbReference>
<dbReference type="PANTHER" id="PTHR46108">
    <property type="entry name" value="BLUE CHEESE"/>
    <property type="match status" value="1"/>
</dbReference>
<name>A0A1B6D049_9HEMI</name>
<dbReference type="InterPro" id="IPR011989">
    <property type="entry name" value="ARM-like"/>
</dbReference>
<dbReference type="Gene3D" id="2.30.29.30">
    <property type="entry name" value="Pleckstrin-homology domain (PH domain)/Phosphotyrosine-binding domain (PTB)"/>
    <property type="match status" value="1"/>
</dbReference>
<evidence type="ECO:0008006" key="9">
    <source>
        <dbReference type="Google" id="ProtNLM"/>
    </source>
</evidence>
<dbReference type="PANTHER" id="PTHR46108:SF4">
    <property type="entry name" value="BLUE CHEESE"/>
    <property type="match status" value="1"/>
</dbReference>
<dbReference type="EMBL" id="GEDC01021426">
    <property type="protein sequence ID" value="JAS15872.1"/>
    <property type="molecule type" value="Transcribed_RNA"/>
</dbReference>
<dbReference type="InterPro" id="IPR031570">
    <property type="entry name" value="NBEA/BDCP_DUF4704"/>
</dbReference>
<dbReference type="SUPFAM" id="SSF81837">
    <property type="entry name" value="BEACH domain"/>
    <property type="match status" value="1"/>
</dbReference>
<dbReference type="InterPro" id="IPR019775">
    <property type="entry name" value="WD40_repeat_CS"/>
</dbReference>
<dbReference type="PROSITE" id="PS00678">
    <property type="entry name" value="WD_REPEATS_1"/>
    <property type="match status" value="1"/>
</dbReference>
<keyword evidence="1 3" id="KW-0853">WD repeat</keyword>
<sequence length="2942" mass="330433">MTISRHGLSHLVVSYIHNKGCMALCLENMHRGQDLSPLEIVEMFVAVFCFLKDSSEVSQTLLEDFRSCQGYGFLSDFLLKLEHDTSPEAVEAVRNLVLMIASLSMCGYTEIRPNPGSMGTLFQIMGFTMPQPSGRGASVRNIQAFQVLQNLFLKSASPGLCCTILDAISTVYHSDNANYFILENQNTLPQFAEKIYLKTPEIQEKFFQLLEFIVFQLNFVPCKELMSLSILLRSNHSVNSSLICMQTLHNIVKHNSVFKDVYREVGILEVFVTCLQRYENLLKDKQYAQDSGEEFELKMEDEKLGTLVMNCLTVLLSSNSNNANVLRECGGTKCIHNLVQYMDCRHQALGMVRELILSTGGEDDMGTLLGMIQSASPSSLTLKSHILKALLTCLRESHRTRTVFRKVGGFVYVMSILVSMEGCLKGDSLSPLWSNIPISQILGLLHMVFNTITVAMRFEPANAKFFHLEICSASLCDTLRLLGCFSPITVLDDGEEESVSKKEESTFQNLFSGNVLEASIPENIPLQLSYCCLVLRLLYDVALDAYDKPNQTNFVTLKSPQKKKDIEKKTPMETTSGKRVSSLNLTPPAPDPVVVHAGVVIAILQLLPSIQHVEEVQLSLTLQLYIAEVIKSLVRNERNQQVMCEAGLPTQLLAVAQTALEEETHPLHSPLQYILERLATQNLEPKDLRDFLRLGNPLCCIPMDSLLNVPLHHVGGPVPLTRVKTLVSMTTPRSHGNSPLPPFVEFDMVAEGFGCLYLPSIAPQSPTGPSVVNVTTLSTLDANVVGGIGSGDRIFPPQTGLSYSTWICIERFSDPRNDPHCVRLLTLVRNLHSARDDHLICLAIVLSARDKAVIITTQEIPLINTSADWEPDGLGDFCARFWCPELLQEGQWHHLVIVLNRAVLKNSSFSIYVDGQRISTQKLHYISQNPGGGAANLTVASSVYGFVGTPPTWRRYSKLCWKQGPCHLLEEVLSPHTVSAIYKLGPHYLGSLQATQLNGFPALVAEEKIIFGLNAKAITHLTLAKIRKVYSRVDNKSIAKQLGMSSHENATPIRVLHNSAGHLNGPARSLGGVVVGYLGVRVFTPRPVSKMLENVGGFSVLLGLIAMAQDIESLYAGVKTLVCVIKGNRCVQQEMDRRRGYQTLAMLLRKKKSLLNSHILHLAFSLVGTVDSGRESSSIPHPASFQDLLCDFEVWHEAPGELQRSLLEHMYELVAESSEKRNNLRTVKDMQLMQRLLRILPDITSQHTRQVLLALLGALLAGQPSPQDLLSFGQFITATITNSSTNEKCILLQESPTSRTSSIDNPSNIDWKIDSVSCILIRNRCLQLFHGLLFTPRNSVNIAFCEEVAQVLGMDWPLLFLQSHLHSTTVVWGLRILVVLGSIPSLLQKFREGVSNGGWLQDTELVLHNKMGVVLGYQIGTAVPKSRDVKQEALNIPGFQHLTFLLTQQIDIPQIYFLLTSLMMGQPVKLLPADLKFDLDNVWIFMFGMPASQSVTAMTGRITLCSQAVTVLLAMVRTLLNQESKSLENLPESLRDYPVTIIQFIFFLYHNLTDLMPVIMSGEVLSALAATLFPKPSDPSQSSSPTDEASQPVNILYKDFSKDNVLYNHPARKFIMDFLRVMVVDSLSLPVSAKCTPVLDLILDASPENSTISHQTRYQTEVLSTLMEHLLAADILIGEQAALPVVAGGNASNIAPNVCYMAARTVDKMWQGMLLINPHEVFDFVLKLIGQAKRRPGSFQLEGLYHCLNRTILFLLSRGAESIADQVPILETLHKITNHRGLVFGAGNHELEFIGCITYCLLQLVSDQRIMLECNTKTTWHVNPSEDSVELMATQGHNLMAVAARRVWDELYVCKKPAIEEVFKMSLPNSKAPDLLTVREIIYESANKLWLNYIDSERKSLFRNPWEMHNQIQSKIQKVTGGITRLASRNKVKKEETIRVRALISPVEVEICTSTHVSLIKELVDLQTRNYVQNKQHIQRYVLEEWLQTETELTRERGLWGPNKPSRLDKWMLDMTEGPSRMRKKMMRNEFFYLHYPYRPQLDSGDNKAIKYKVATSYDSKEYYHKYRSQSLIDRDITFEPSDSEPLLEIYDRETAGNMQDMTGALRRAVKRSVSEPEEGIDDTEGESGVGDEDSTPDNQSIFRFLEDNDKISHMFRCARIQGLDTTEGLLLFGKEHLYVVDGFTLSKSREIRDIESLPDDCHEPILPLSGGPRQSRTKRQCSKFSYDDIREVHKRRYLLQPMALEVFSGDGRNYLLAFPRKVRNKVYQRFLAFSTGIADSAQHSVAGQKRTANVEQGAGILSNLIGETSVTQRWVRGELSNFQYLMHLNTLAGRSYNDLMQYPVFPWILADYDSDQLDLTHHSTFRDFSKPMGAQSFDRLEQFKKRYKEWDDPHGETPPYHYGTHYSSAMIVCSYLVRMEPFTQHFLRLQGGHFDLADRMFNSIREAWLSASKHNMADVKELIPEFFYLPEFLCNYNNFDLGCKQNGVQLGDVVLPPWAKEDPHEFIRVHRQALECDYVSQHLHEWIDLIFGYKQQGPAAVEATNLFHHLFYEGNVDIYSIDDPLKKNATIGFINNFGQIPKQLFKKPHPAKRQSHRTSVLDPGPINSPLTTERLFYHSLDSLKPSLQPIKEVKGPVGQIIQYEKLIMAVEQNKVLVPPSYSRYVAWGFADHSLRIGSYDSDKATLVCEEVMQGSGELVACVCPSNKIIVTAGTSTVVTMWEYGHKQLEILQYLYGHSDAVTCLATSPAYNVIVSGSRDMTAIVWDLSRRVFVRQLGGHAAPIAAVAVNDLTGDIATCAGTWLHLWSINGEELACVNTCVGRADRMQQILCVAFSQCREWDCQNVVMTGSTDGVVRMWSMDYVQVPKEGESVLPEFVTLSINERERKIENVKLKGINVLHQNIGEPFGSTEKCTAVKDGSNSSLSENEIENIESCNKKKRA</sequence>
<proteinExistence type="predicted"/>
<feature type="repeat" description="WD" evidence="3">
    <location>
        <begin position="2735"/>
        <end position="2776"/>
    </location>
</feature>
<feature type="compositionally biased region" description="Acidic residues" evidence="4">
    <location>
        <begin position="2116"/>
        <end position="2136"/>
    </location>
</feature>
<dbReference type="InterPro" id="IPR056252">
    <property type="entry name" value="Alfy-like_Arm-like"/>
</dbReference>
<dbReference type="PROSITE" id="PS50197">
    <property type="entry name" value="BEACH"/>
    <property type="match status" value="1"/>
</dbReference>
<evidence type="ECO:0000259" key="6">
    <source>
        <dbReference type="PROSITE" id="PS51783"/>
    </source>
</evidence>
<organism evidence="8">
    <name type="scientific">Clastoptera arizonana</name>
    <name type="common">Arizona spittle bug</name>
    <dbReference type="NCBI Taxonomy" id="38151"/>
    <lineage>
        <taxon>Eukaryota</taxon>
        <taxon>Metazoa</taxon>
        <taxon>Ecdysozoa</taxon>
        <taxon>Arthropoda</taxon>
        <taxon>Hexapoda</taxon>
        <taxon>Insecta</taxon>
        <taxon>Pterygota</taxon>
        <taxon>Neoptera</taxon>
        <taxon>Paraneoptera</taxon>
        <taxon>Hemiptera</taxon>
        <taxon>Auchenorrhyncha</taxon>
        <taxon>Cercopoidea</taxon>
        <taxon>Clastopteridae</taxon>
        <taxon>Clastoptera</taxon>
    </lineage>
</organism>
<feature type="domain" description="BEACH-type PH" evidence="6">
    <location>
        <begin position="2147"/>
        <end position="2272"/>
    </location>
</feature>
<dbReference type="SMART" id="SM00320">
    <property type="entry name" value="WD40"/>
    <property type="match status" value="4"/>
</dbReference>
<dbReference type="FunFam" id="1.10.1540.10:FF:000002">
    <property type="entry name" value="WD repeat and FYVE domain containing 3"/>
    <property type="match status" value="1"/>
</dbReference>
<dbReference type="InterPro" id="IPR023362">
    <property type="entry name" value="PH-BEACH_dom"/>
</dbReference>
<dbReference type="CDD" id="cd01201">
    <property type="entry name" value="PH_BEACH"/>
    <property type="match status" value="1"/>
</dbReference>
<dbReference type="InterPro" id="IPR015943">
    <property type="entry name" value="WD40/YVTN_repeat-like_dom_sf"/>
</dbReference>
<dbReference type="Pfam" id="PF14844">
    <property type="entry name" value="PH_BEACH"/>
    <property type="match status" value="1"/>
</dbReference>
<protein>
    <recommendedName>
        <fullName evidence="9">DUF4704 domain-containing protein</fullName>
    </recommendedName>
</protein>
<evidence type="ECO:0000313" key="8">
    <source>
        <dbReference type="EMBL" id="JAS19051.1"/>
    </source>
</evidence>
<dbReference type="SUPFAM" id="SSF50978">
    <property type="entry name" value="WD40 repeat-like"/>
    <property type="match status" value="1"/>
</dbReference>
<dbReference type="InterPro" id="IPR013320">
    <property type="entry name" value="ConA-like_dom_sf"/>
</dbReference>
<reference evidence="8" key="1">
    <citation type="submission" date="2015-12" db="EMBL/GenBank/DDBJ databases">
        <title>De novo transcriptome assembly of four potential Pierce s Disease insect vectors from Arizona vineyards.</title>
        <authorList>
            <person name="Tassone E.E."/>
        </authorList>
    </citation>
    <scope>NUCLEOTIDE SEQUENCE</scope>
</reference>
<dbReference type="Pfam" id="PF00400">
    <property type="entry name" value="WD40"/>
    <property type="match status" value="2"/>
</dbReference>
<dbReference type="Gene3D" id="2.130.10.10">
    <property type="entry name" value="YVTN repeat-like/Quinoprotein amine dehydrogenase"/>
    <property type="match status" value="1"/>
</dbReference>
<dbReference type="CDD" id="cd06071">
    <property type="entry name" value="Beach"/>
    <property type="match status" value="1"/>
</dbReference>
<evidence type="ECO:0000256" key="4">
    <source>
        <dbReference type="SAM" id="MobiDB-lite"/>
    </source>
</evidence>
<dbReference type="InterPro" id="IPR001680">
    <property type="entry name" value="WD40_rpt"/>
</dbReference>
<keyword evidence="2" id="KW-0677">Repeat</keyword>
<dbReference type="Gene3D" id="1.10.1540.10">
    <property type="entry name" value="BEACH domain"/>
    <property type="match status" value="1"/>
</dbReference>
<gene>
    <name evidence="7" type="ORF">g.25574</name>
    <name evidence="8" type="ORF">g.25583</name>
</gene>
<dbReference type="SMART" id="SM01026">
    <property type="entry name" value="Beach"/>
    <property type="match status" value="1"/>
</dbReference>
<dbReference type="PROSITE" id="PS50082">
    <property type="entry name" value="WD_REPEATS_2"/>
    <property type="match status" value="1"/>
</dbReference>
<feature type="region of interest" description="Disordered" evidence="4">
    <location>
        <begin position="2918"/>
        <end position="2942"/>
    </location>
</feature>
<evidence type="ECO:0000259" key="5">
    <source>
        <dbReference type="PROSITE" id="PS50197"/>
    </source>
</evidence>